<dbReference type="Proteomes" id="UP000438448">
    <property type="component" value="Unassembled WGS sequence"/>
</dbReference>
<evidence type="ECO:0000256" key="1">
    <source>
        <dbReference type="SAM" id="Phobius"/>
    </source>
</evidence>
<dbReference type="EMBL" id="WEGK01000006">
    <property type="protein sequence ID" value="MQY20332.1"/>
    <property type="molecule type" value="Genomic_DNA"/>
</dbReference>
<sequence length="104" mass="10658">MNVALIAGAACLAVGTFGIRLAGPVLRRRLTFPPRIAQFLEIGSVVLLTALAVTTLVPADHRARFALPAGVLVAVVLAWRKVPLVVVAIGAAATTALLRLAGVA</sequence>
<reference evidence="2 3" key="1">
    <citation type="submission" date="2019-10" db="EMBL/GenBank/DDBJ databases">
        <title>Nocardia macrotermitis sp. nov. and Nocardia aurantia sp. nov., isolated from the gut of fungus growing-termite Macrotermes natalensis.</title>
        <authorList>
            <person name="Benndorf R."/>
            <person name="Schwitalla J."/>
            <person name="Martin K."/>
            <person name="De Beer W."/>
            <person name="Kaster A.-K."/>
            <person name="Vollmers J."/>
            <person name="Poulsen M."/>
            <person name="Beemelmanns C."/>
        </authorList>
    </citation>
    <scope>NUCLEOTIDE SEQUENCE [LARGE SCALE GENOMIC DNA]</scope>
    <source>
        <strain evidence="2 3">RB20</strain>
    </source>
</reference>
<feature type="transmembrane region" description="Helical" evidence="1">
    <location>
        <begin position="38"/>
        <end position="56"/>
    </location>
</feature>
<protein>
    <recommendedName>
        <fullName evidence="4">Branched-chain amino acid transport protein (AzlD)</fullName>
    </recommendedName>
</protein>
<dbReference type="RefSeq" id="WP_153411066.1">
    <property type="nucleotide sequence ID" value="NZ_WEGK01000006.1"/>
</dbReference>
<keyword evidence="1" id="KW-0812">Transmembrane</keyword>
<organism evidence="2 3">
    <name type="scientific">Nocardia macrotermitis</name>
    <dbReference type="NCBI Taxonomy" id="2585198"/>
    <lineage>
        <taxon>Bacteria</taxon>
        <taxon>Bacillati</taxon>
        <taxon>Actinomycetota</taxon>
        <taxon>Actinomycetes</taxon>
        <taxon>Mycobacteriales</taxon>
        <taxon>Nocardiaceae</taxon>
        <taxon>Nocardia</taxon>
    </lineage>
</organism>
<proteinExistence type="predicted"/>
<evidence type="ECO:0000313" key="2">
    <source>
        <dbReference type="EMBL" id="MQY20332.1"/>
    </source>
</evidence>
<keyword evidence="1" id="KW-0472">Membrane</keyword>
<dbReference type="Pfam" id="PF05437">
    <property type="entry name" value="AzlD"/>
    <property type="match status" value="1"/>
</dbReference>
<gene>
    <name evidence="2" type="ORF">NRB20_34350</name>
</gene>
<dbReference type="InterPro" id="IPR008407">
    <property type="entry name" value="Brnchd-chn_aa_trnsp_AzlD"/>
</dbReference>
<name>A0A7K0D4S5_9NOCA</name>
<dbReference type="AlphaFoldDB" id="A0A7K0D4S5"/>
<accession>A0A7K0D4S5</accession>
<dbReference type="OrthoDB" id="4484240at2"/>
<feature type="transmembrane region" description="Helical" evidence="1">
    <location>
        <begin position="85"/>
        <end position="102"/>
    </location>
</feature>
<evidence type="ECO:0000313" key="3">
    <source>
        <dbReference type="Proteomes" id="UP000438448"/>
    </source>
</evidence>
<evidence type="ECO:0008006" key="4">
    <source>
        <dbReference type="Google" id="ProtNLM"/>
    </source>
</evidence>
<comment type="caution">
    <text evidence="2">The sequence shown here is derived from an EMBL/GenBank/DDBJ whole genome shotgun (WGS) entry which is preliminary data.</text>
</comment>
<keyword evidence="3" id="KW-1185">Reference proteome</keyword>
<keyword evidence="1" id="KW-1133">Transmembrane helix</keyword>